<reference evidence="2 3" key="1">
    <citation type="submission" date="2015-01" db="EMBL/GenBank/DDBJ databases">
        <title>Genome Assembly of Bacillus badius MTCC 1458.</title>
        <authorList>
            <person name="Verma A."/>
            <person name="Khatri I."/>
            <person name="Mual P."/>
            <person name="Subramanian S."/>
            <person name="Krishnamurthi S."/>
        </authorList>
    </citation>
    <scope>NUCLEOTIDE SEQUENCE [LARGE SCALE GENOMIC DNA]</scope>
    <source>
        <strain evidence="2 3">MTCC 1458</strain>
    </source>
</reference>
<evidence type="ECO:0000313" key="2">
    <source>
        <dbReference type="EMBL" id="KIL79351.1"/>
    </source>
</evidence>
<feature type="compositionally biased region" description="Basic and acidic residues" evidence="1">
    <location>
        <begin position="27"/>
        <end position="43"/>
    </location>
</feature>
<proteinExistence type="predicted"/>
<evidence type="ECO:0008006" key="4">
    <source>
        <dbReference type="Google" id="ProtNLM"/>
    </source>
</evidence>
<comment type="caution">
    <text evidence="2">The sequence shown here is derived from an EMBL/GenBank/DDBJ whole genome shotgun (WGS) entry which is preliminary data.</text>
</comment>
<dbReference type="Proteomes" id="UP000031982">
    <property type="component" value="Unassembled WGS sequence"/>
</dbReference>
<evidence type="ECO:0000256" key="1">
    <source>
        <dbReference type="SAM" id="MobiDB-lite"/>
    </source>
</evidence>
<keyword evidence="3" id="KW-1185">Reference proteome</keyword>
<dbReference type="RefSeq" id="WP_156136526.1">
    <property type="nucleotide sequence ID" value="NZ_JARTHD010000018.1"/>
</dbReference>
<accession>A0ABR5AYA9</accession>
<organism evidence="2 3">
    <name type="scientific">Bacillus badius</name>
    <dbReference type="NCBI Taxonomy" id="1455"/>
    <lineage>
        <taxon>Bacteria</taxon>
        <taxon>Bacillati</taxon>
        <taxon>Bacillota</taxon>
        <taxon>Bacilli</taxon>
        <taxon>Bacillales</taxon>
        <taxon>Bacillaceae</taxon>
        <taxon>Pseudobacillus</taxon>
    </lineage>
</organism>
<feature type="region of interest" description="Disordered" evidence="1">
    <location>
        <begin position="1"/>
        <end position="43"/>
    </location>
</feature>
<feature type="compositionally biased region" description="Polar residues" evidence="1">
    <location>
        <begin position="11"/>
        <end position="22"/>
    </location>
</feature>
<sequence length="43" mass="5077">MRKEPHKQMTDKSNGLSDTQEVLYQHEFNRADAADKEKSKKKK</sequence>
<evidence type="ECO:0000313" key="3">
    <source>
        <dbReference type="Proteomes" id="UP000031982"/>
    </source>
</evidence>
<dbReference type="EMBL" id="JXLP01000003">
    <property type="protein sequence ID" value="KIL79351.1"/>
    <property type="molecule type" value="Genomic_DNA"/>
</dbReference>
<dbReference type="Pfam" id="PF14152">
    <property type="entry name" value="YfhE"/>
    <property type="match status" value="1"/>
</dbReference>
<feature type="compositionally biased region" description="Basic and acidic residues" evidence="1">
    <location>
        <begin position="1"/>
        <end position="10"/>
    </location>
</feature>
<dbReference type="InterPro" id="IPR025437">
    <property type="entry name" value="YfhE-like"/>
</dbReference>
<name>A0ABR5AYA9_BACBA</name>
<gene>
    <name evidence="2" type="ORF">SD77_3217</name>
</gene>
<protein>
    <recommendedName>
        <fullName evidence="4">YfhE family protein</fullName>
    </recommendedName>
</protein>